<dbReference type="InterPro" id="IPR000048">
    <property type="entry name" value="IQ_motif_EF-hand-BS"/>
</dbReference>
<reference evidence="2" key="1">
    <citation type="submission" date="2018-10" db="EMBL/GenBank/DDBJ databases">
        <title>Effector identification in a new, highly contiguous assembly of the strawberry crown rot pathogen Phytophthora cactorum.</title>
        <authorList>
            <person name="Armitage A.D."/>
            <person name="Nellist C.F."/>
            <person name="Bates H."/>
            <person name="Vickerstaff R.J."/>
            <person name="Harrison R.J."/>
        </authorList>
    </citation>
    <scope>NUCLEOTIDE SEQUENCE</scope>
    <source>
        <strain evidence="2">4040</strain>
    </source>
</reference>
<sequence length="650" mass="76786">MLMPGDSEGSLHEDLQRCRRLVVIMRAQVLAPSRKQQVVKQLVTVVLEQQQRQQTQWWTDTSLPSPRERYLREIQVARIKTIQRRWRRHLLQKRILAKVRMIQKWKNRQGVSRFRMSAVKIQKTFRGHFVRKHKIDLASYIAGLLSRVERLRSDREAYHLKCGDIQQELQQVRLDIEIVRDKISDKEKEVANLISKTTAARDSSVVLKDAVKLVKSYQNEVAELEELVRDLDKAFQELNEHEPVVHVAATVIQAFFRGVHCRMEQIRDQQRQRQTYTRMLQSKESCYDRMHAALTTRNQKLWNASARTIAGLYHIQQAKIQRHQLRRKRAGRRISRLYLDVKARTSCTAKQDLLWMKVKRQAKEIATRKLHTLLQLTWSGWLRYVQEEDQRRNLIAEREAAGLNQWCNAKAKYFLSAYRARIIKREHLECEVMPRLNRRVLHHIRAAIQTKEEEEPSIESAQNVSSTFLLLIRNDIWTWREPHKQLHVLAERYNLPLGLLNLEQINRWLAEEAPSFVDLYAPLPTQTLLFLNQLSTYFSRHSHVLVEVQRIHEVYEAHMLAREYLMLLYAGNVVRLSPSTTFSAHQRQRAVDILQEKDHVEYLPISTDNEVESGMETLLVKQLKEMKPQSNVKAVDITTMKETLWPEIYS</sequence>
<evidence type="ECO:0000313" key="3">
    <source>
        <dbReference type="Proteomes" id="UP000736787"/>
    </source>
</evidence>
<dbReference type="AlphaFoldDB" id="A0A8T1BZ37"/>
<dbReference type="SUPFAM" id="SSF46966">
    <property type="entry name" value="Spectrin repeat"/>
    <property type="match status" value="1"/>
</dbReference>
<proteinExistence type="predicted"/>
<dbReference type="Pfam" id="PF00612">
    <property type="entry name" value="IQ"/>
    <property type="match status" value="2"/>
</dbReference>
<organism evidence="2 3">
    <name type="scientific">Phytophthora cactorum</name>
    <dbReference type="NCBI Taxonomy" id="29920"/>
    <lineage>
        <taxon>Eukaryota</taxon>
        <taxon>Sar</taxon>
        <taxon>Stramenopiles</taxon>
        <taxon>Oomycota</taxon>
        <taxon>Peronosporomycetes</taxon>
        <taxon>Peronosporales</taxon>
        <taxon>Peronosporaceae</taxon>
        <taxon>Phytophthora</taxon>
    </lineage>
</organism>
<keyword evidence="1" id="KW-0175">Coiled coil</keyword>
<dbReference type="PROSITE" id="PS50096">
    <property type="entry name" value="IQ"/>
    <property type="match status" value="2"/>
</dbReference>
<dbReference type="EMBL" id="RCMK01000809">
    <property type="protein sequence ID" value="KAG2911661.1"/>
    <property type="molecule type" value="Genomic_DNA"/>
</dbReference>
<dbReference type="Gene3D" id="1.20.5.190">
    <property type="match status" value="1"/>
</dbReference>
<evidence type="ECO:0000256" key="1">
    <source>
        <dbReference type="SAM" id="Coils"/>
    </source>
</evidence>
<evidence type="ECO:0008006" key="4">
    <source>
        <dbReference type="Google" id="ProtNLM"/>
    </source>
</evidence>
<feature type="coiled-coil region" evidence="1">
    <location>
        <begin position="169"/>
        <end position="241"/>
    </location>
</feature>
<protein>
    <recommendedName>
        <fullName evidence="4">IQ motif, EF-hand binding site</fullName>
    </recommendedName>
</protein>
<gene>
    <name evidence="2" type="ORF">PC117_g19099</name>
</gene>
<dbReference type="VEuPathDB" id="FungiDB:PC110_g4974"/>
<dbReference type="Proteomes" id="UP000736787">
    <property type="component" value="Unassembled WGS sequence"/>
</dbReference>
<accession>A0A8T1BZ37</accession>
<name>A0A8T1BZ37_9STRA</name>
<comment type="caution">
    <text evidence="2">The sequence shown here is derived from an EMBL/GenBank/DDBJ whole genome shotgun (WGS) entry which is preliminary data.</text>
</comment>
<evidence type="ECO:0000313" key="2">
    <source>
        <dbReference type="EMBL" id="KAG2911661.1"/>
    </source>
</evidence>
<dbReference type="SMART" id="SM00015">
    <property type="entry name" value="IQ"/>
    <property type="match status" value="3"/>
</dbReference>